<dbReference type="STRING" id="1499966.U14_02089"/>
<dbReference type="Proteomes" id="UP000030700">
    <property type="component" value="Unassembled WGS sequence"/>
</dbReference>
<reference evidence="2" key="1">
    <citation type="journal article" date="2015" name="PeerJ">
        <title>First genomic representation of candidate bacterial phylum KSB3 points to enhanced environmental sensing as a trigger of wastewater bulking.</title>
        <authorList>
            <person name="Sekiguchi Y."/>
            <person name="Ohashi A."/>
            <person name="Parks D.H."/>
            <person name="Yamauchi T."/>
            <person name="Tyson G.W."/>
            <person name="Hugenholtz P."/>
        </authorList>
    </citation>
    <scope>NUCLEOTIDE SEQUENCE [LARGE SCALE GENOMIC DNA]</scope>
</reference>
<accession>A0A0S6VTS1</accession>
<gene>
    <name evidence="2" type="ORF">U14_02089</name>
</gene>
<dbReference type="SUPFAM" id="SSF143880">
    <property type="entry name" value="NE0471 N-terminal domain-like"/>
    <property type="match status" value="1"/>
</dbReference>
<feature type="compositionally biased region" description="Basic residues" evidence="1">
    <location>
        <begin position="107"/>
        <end position="116"/>
    </location>
</feature>
<dbReference type="Pfam" id="PF10387">
    <property type="entry name" value="DUF2442"/>
    <property type="match status" value="1"/>
</dbReference>
<sequence length="122" mass="14235">MFLHITAVTYLHEYQIDVLFNNGRRGVVDLRCELNGKMFEPLRELPLFAQVAIDPELETVVWPNGADFAPEFLYYLAFRDDPALQEQFQRWGYCAAPVEPRQTERRAPKRQKKPSARRVPVA</sequence>
<name>A0A0S6VTS1_9BACT</name>
<proteinExistence type="predicted"/>
<protein>
    <submittedName>
        <fullName evidence="2">Slr1614 protein</fullName>
    </submittedName>
</protein>
<dbReference type="EMBL" id="DF820456">
    <property type="protein sequence ID" value="GAK50848.1"/>
    <property type="molecule type" value="Genomic_DNA"/>
</dbReference>
<evidence type="ECO:0000313" key="3">
    <source>
        <dbReference type="Proteomes" id="UP000030700"/>
    </source>
</evidence>
<dbReference type="AlphaFoldDB" id="A0A0S6VTS1"/>
<evidence type="ECO:0000313" key="2">
    <source>
        <dbReference type="EMBL" id="GAK50848.1"/>
    </source>
</evidence>
<organism evidence="2">
    <name type="scientific">Candidatus Moduliflexus flocculans</name>
    <dbReference type="NCBI Taxonomy" id="1499966"/>
    <lineage>
        <taxon>Bacteria</taxon>
        <taxon>Candidatus Moduliflexota</taxon>
        <taxon>Candidatus Moduliflexia</taxon>
        <taxon>Candidatus Moduliflexales</taxon>
        <taxon>Candidatus Moduliflexaceae</taxon>
    </lineage>
</organism>
<dbReference type="InterPro" id="IPR036782">
    <property type="entry name" value="NE0471-like_N"/>
</dbReference>
<dbReference type="Gene3D" id="3.30.2020.10">
    <property type="entry name" value="NE0471-like N-terminal domain"/>
    <property type="match status" value="1"/>
</dbReference>
<feature type="region of interest" description="Disordered" evidence="1">
    <location>
        <begin position="101"/>
        <end position="122"/>
    </location>
</feature>
<evidence type="ECO:0000256" key="1">
    <source>
        <dbReference type="SAM" id="MobiDB-lite"/>
    </source>
</evidence>
<dbReference type="InterPro" id="IPR018841">
    <property type="entry name" value="DUF2442"/>
</dbReference>
<keyword evidence="3" id="KW-1185">Reference proteome</keyword>
<dbReference type="HOGENOM" id="CLU_153045_0_0_0"/>